<gene>
    <name evidence="2" type="ORF">FB381_4140</name>
</gene>
<reference evidence="2 3" key="1">
    <citation type="submission" date="2019-06" db="EMBL/GenBank/DDBJ databases">
        <title>Sequencing the genomes of 1000 actinobacteria strains.</title>
        <authorList>
            <person name="Klenk H.-P."/>
        </authorList>
    </citation>
    <scope>NUCLEOTIDE SEQUENCE [LARGE SCALE GENOMIC DNA]</scope>
    <source>
        <strain evidence="2 3">DSM 25218</strain>
    </source>
</reference>
<accession>A0A543AC88</accession>
<dbReference type="AlphaFoldDB" id="A0A543AC88"/>
<evidence type="ECO:0000313" key="3">
    <source>
        <dbReference type="Proteomes" id="UP000320209"/>
    </source>
</evidence>
<sequence>MNWPAAVFLLGGVGRVVSVVAYGWPHWFQIPLTVLELVIPPILFALTAAARRTEATTTAP</sequence>
<protein>
    <submittedName>
        <fullName evidence="2">Uncharacterized protein DUF4345</fullName>
    </submittedName>
</protein>
<organism evidence="2 3">
    <name type="scientific">Nocardioides albertanoniae</name>
    <dbReference type="NCBI Taxonomy" id="1175486"/>
    <lineage>
        <taxon>Bacteria</taxon>
        <taxon>Bacillati</taxon>
        <taxon>Actinomycetota</taxon>
        <taxon>Actinomycetes</taxon>
        <taxon>Propionibacteriales</taxon>
        <taxon>Nocardioidaceae</taxon>
        <taxon>Nocardioides</taxon>
    </lineage>
</organism>
<keyword evidence="1" id="KW-1133">Transmembrane helix</keyword>
<dbReference type="EMBL" id="VFOV01000001">
    <property type="protein sequence ID" value="TQL70211.1"/>
    <property type="molecule type" value="Genomic_DNA"/>
</dbReference>
<evidence type="ECO:0000256" key="1">
    <source>
        <dbReference type="SAM" id="Phobius"/>
    </source>
</evidence>
<proteinExistence type="predicted"/>
<name>A0A543AC88_9ACTN</name>
<dbReference type="InterPro" id="IPR025597">
    <property type="entry name" value="DUF4345"/>
</dbReference>
<dbReference type="Proteomes" id="UP000320209">
    <property type="component" value="Unassembled WGS sequence"/>
</dbReference>
<keyword evidence="1" id="KW-0812">Transmembrane</keyword>
<evidence type="ECO:0000313" key="2">
    <source>
        <dbReference type="EMBL" id="TQL70211.1"/>
    </source>
</evidence>
<keyword evidence="3" id="KW-1185">Reference proteome</keyword>
<keyword evidence="1" id="KW-0472">Membrane</keyword>
<dbReference type="Pfam" id="PF14248">
    <property type="entry name" value="DUF4345"/>
    <property type="match status" value="1"/>
</dbReference>
<comment type="caution">
    <text evidence="2">The sequence shown here is derived from an EMBL/GenBank/DDBJ whole genome shotgun (WGS) entry which is preliminary data.</text>
</comment>
<feature type="transmembrane region" description="Helical" evidence="1">
    <location>
        <begin position="28"/>
        <end position="50"/>
    </location>
</feature>